<proteinExistence type="inferred from homology"/>
<dbReference type="PRINTS" id="PR00061">
    <property type="entry name" value="RIBOSOMALL19"/>
</dbReference>
<dbReference type="InterPro" id="IPR018257">
    <property type="entry name" value="Ribosomal_bL19_CS"/>
</dbReference>
<evidence type="ECO:0000256" key="5">
    <source>
        <dbReference type="ARBA" id="ARBA00035171"/>
    </source>
</evidence>
<gene>
    <name evidence="6 8" type="primary">rplS</name>
    <name evidence="8" type="ORF">SCHRY_v1c02390</name>
</gene>
<dbReference type="eggNOG" id="COG0335">
    <property type="taxonomic scope" value="Bacteria"/>
</dbReference>
<keyword evidence="4 6" id="KW-0687">Ribonucleoprotein</keyword>
<name>R4UA98_9MOLU</name>
<dbReference type="InterPro" id="IPR008991">
    <property type="entry name" value="Translation_prot_SH3-like_sf"/>
</dbReference>
<comment type="similarity">
    <text evidence="2 6 7">Belongs to the bacterial ribosomal protein bL19 family.</text>
</comment>
<dbReference type="HAMAP" id="MF_00402">
    <property type="entry name" value="Ribosomal_bL19"/>
    <property type="match status" value="1"/>
</dbReference>
<dbReference type="PATRIC" id="fig|1276227.3.peg.239"/>
<dbReference type="GO" id="GO:0003735">
    <property type="term" value="F:structural constituent of ribosome"/>
    <property type="evidence" value="ECO:0007669"/>
    <property type="project" value="InterPro"/>
</dbReference>
<dbReference type="Gene3D" id="2.30.30.790">
    <property type="match status" value="1"/>
</dbReference>
<dbReference type="Proteomes" id="UP000013964">
    <property type="component" value="Chromosome"/>
</dbReference>
<dbReference type="Pfam" id="PF01245">
    <property type="entry name" value="Ribosomal_L19"/>
    <property type="match status" value="1"/>
</dbReference>
<dbReference type="EMBL" id="CP005077">
    <property type="protein sequence ID" value="AGM24824.1"/>
    <property type="molecule type" value="Genomic_DNA"/>
</dbReference>
<evidence type="ECO:0000256" key="3">
    <source>
        <dbReference type="ARBA" id="ARBA00022980"/>
    </source>
</evidence>
<evidence type="ECO:0000256" key="1">
    <source>
        <dbReference type="ARBA" id="ARBA00002349"/>
    </source>
</evidence>
<dbReference type="PANTHER" id="PTHR15680:SF9">
    <property type="entry name" value="LARGE RIBOSOMAL SUBUNIT PROTEIN BL19M"/>
    <property type="match status" value="1"/>
</dbReference>
<dbReference type="NCBIfam" id="TIGR01024">
    <property type="entry name" value="rplS_bact"/>
    <property type="match status" value="1"/>
</dbReference>
<protein>
    <recommendedName>
        <fullName evidence="5 6">Large ribosomal subunit protein bL19</fullName>
    </recommendedName>
</protein>
<dbReference type="GO" id="GO:0006412">
    <property type="term" value="P:translation"/>
    <property type="evidence" value="ECO:0007669"/>
    <property type="project" value="UniProtKB-UniRule"/>
</dbReference>
<keyword evidence="3 6" id="KW-0689">Ribosomal protein</keyword>
<dbReference type="InterPro" id="IPR001857">
    <property type="entry name" value="Ribosomal_bL19"/>
</dbReference>
<evidence type="ECO:0000313" key="9">
    <source>
        <dbReference type="Proteomes" id="UP000013964"/>
    </source>
</evidence>
<evidence type="ECO:0000256" key="6">
    <source>
        <dbReference type="HAMAP-Rule" id="MF_00402"/>
    </source>
</evidence>
<dbReference type="PIRSF" id="PIRSF002191">
    <property type="entry name" value="Ribosomal_L19"/>
    <property type="match status" value="1"/>
</dbReference>
<dbReference type="GO" id="GO:0022625">
    <property type="term" value="C:cytosolic large ribosomal subunit"/>
    <property type="evidence" value="ECO:0007669"/>
    <property type="project" value="TreeGrafter"/>
</dbReference>
<evidence type="ECO:0000256" key="2">
    <source>
        <dbReference type="ARBA" id="ARBA00005781"/>
    </source>
</evidence>
<dbReference type="SUPFAM" id="SSF50104">
    <property type="entry name" value="Translation proteins SH3-like domain"/>
    <property type="match status" value="1"/>
</dbReference>
<dbReference type="FunFam" id="2.30.30.790:FF:000001">
    <property type="entry name" value="50S ribosomal protein L19"/>
    <property type="match status" value="1"/>
</dbReference>
<dbReference type="KEGG" id="scr:SCHRY_v1c02390"/>
<organism evidence="8 9">
    <name type="scientific">Spiroplasma chrysopicola DF-1</name>
    <dbReference type="NCBI Taxonomy" id="1276227"/>
    <lineage>
        <taxon>Bacteria</taxon>
        <taxon>Bacillati</taxon>
        <taxon>Mycoplasmatota</taxon>
        <taxon>Mollicutes</taxon>
        <taxon>Entomoplasmatales</taxon>
        <taxon>Spiroplasmataceae</taxon>
        <taxon>Spiroplasma</taxon>
    </lineage>
</organism>
<evidence type="ECO:0000256" key="4">
    <source>
        <dbReference type="ARBA" id="ARBA00023274"/>
    </source>
</evidence>
<evidence type="ECO:0000256" key="7">
    <source>
        <dbReference type="RuleBase" id="RU000559"/>
    </source>
</evidence>
<dbReference type="PROSITE" id="PS01015">
    <property type="entry name" value="RIBOSOMAL_L19"/>
    <property type="match status" value="1"/>
</dbReference>
<dbReference type="STRING" id="1276227.SCHRY_v1c02390"/>
<evidence type="ECO:0000313" key="8">
    <source>
        <dbReference type="EMBL" id="AGM24824.1"/>
    </source>
</evidence>
<keyword evidence="9" id="KW-1185">Reference proteome</keyword>
<sequence length="120" mass="13883">MNMRLVDEVTISQLRNDLPEFSSGDTIQVHYKIQEGNKFRIQLFEGVVIKLQGSGITKSVTIRKISNGTGVERNFPIHSPLIEKIKVVKYGKVRRARIYYMRDRQGKAARIKEIINPRKK</sequence>
<dbReference type="PANTHER" id="PTHR15680">
    <property type="entry name" value="RIBOSOMAL PROTEIN L19"/>
    <property type="match status" value="1"/>
</dbReference>
<dbReference type="AlphaFoldDB" id="R4UA98"/>
<dbReference type="HOGENOM" id="CLU_103507_2_1_14"/>
<reference evidence="8 9" key="1">
    <citation type="journal article" date="2013" name="Genome Biol. Evol.">
        <title>Complete genomes of two dipteran-associated spiroplasmas provided insights into the origin, dynamics, and impacts of viral invasion in spiroplasma.</title>
        <authorList>
            <person name="Ku C."/>
            <person name="Lo W.S."/>
            <person name="Chen L.L."/>
            <person name="Kuo C.H."/>
        </authorList>
    </citation>
    <scope>NUCLEOTIDE SEQUENCE [LARGE SCALE GENOMIC DNA]</scope>
    <source>
        <strain evidence="8 9">DF-1</strain>
    </source>
</reference>
<dbReference type="InterPro" id="IPR038657">
    <property type="entry name" value="Ribosomal_bL19_sf"/>
</dbReference>
<comment type="function">
    <text evidence="1 6 7">This protein is located at the 30S-50S ribosomal subunit interface and may play a role in the structure and function of the aminoacyl-tRNA binding site.</text>
</comment>
<dbReference type="OrthoDB" id="9803541at2"/>
<accession>R4UA98</accession>
<dbReference type="RefSeq" id="WP_016338650.1">
    <property type="nucleotide sequence ID" value="NC_021280.1"/>
</dbReference>